<keyword evidence="3" id="KW-1185">Reference proteome</keyword>
<organism evidence="2 3">
    <name type="scientific">Melipona quadrifasciata</name>
    <dbReference type="NCBI Taxonomy" id="166423"/>
    <lineage>
        <taxon>Eukaryota</taxon>
        <taxon>Metazoa</taxon>
        <taxon>Ecdysozoa</taxon>
        <taxon>Arthropoda</taxon>
        <taxon>Hexapoda</taxon>
        <taxon>Insecta</taxon>
        <taxon>Pterygota</taxon>
        <taxon>Neoptera</taxon>
        <taxon>Endopterygota</taxon>
        <taxon>Hymenoptera</taxon>
        <taxon>Apocrita</taxon>
        <taxon>Aculeata</taxon>
        <taxon>Apoidea</taxon>
        <taxon>Anthophila</taxon>
        <taxon>Apidae</taxon>
        <taxon>Melipona</taxon>
    </lineage>
</organism>
<accession>A0A0N0BJ30</accession>
<sequence length="231" mass="26821">MPLRCNRQHSGWIRVKIRAVTSGPFSETNRTGIKIFHKSEREAEKIVPIAEHLHTRDFITKIALLGDITDDQRGTICWIHPQAQRGLQRHVCKYSGEFLISSIPTSNENIRMVHFDHFGSSSESRCGCAPTQKQQSPYYFPKFPKNKHETSVGGIEMKLKIKKSLRHTRFHGYILREKHLSKYSISKLRMNRRPSLPRIVSQLRNWLSSDKQSSHQNKSRCQENETALAFK</sequence>
<gene>
    <name evidence="2" type="ORF">WN51_10369</name>
</gene>
<feature type="region of interest" description="Disordered" evidence="1">
    <location>
        <begin position="208"/>
        <end position="231"/>
    </location>
</feature>
<evidence type="ECO:0000313" key="3">
    <source>
        <dbReference type="Proteomes" id="UP000053105"/>
    </source>
</evidence>
<proteinExistence type="predicted"/>
<dbReference type="EMBL" id="KQ435721">
    <property type="protein sequence ID" value="KOX78561.1"/>
    <property type="molecule type" value="Genomic_DNA"/>
</dbReference>
<name>A0A0N0BJ30_9HYME</name>
<evidence type="ECO:0000256" key="1">
    <source>
        <dbReference type="SAM" id="MobiDB-lite"/>
    </source>
</evidence>
<protein>
    <submittedName>
        <fullName evidence="2">Uncharacterized protein</fullName>
    </submittedName>
</protein>
<dbReference type="Proteomes" id="UP000053105">
    <property type="component" value="Unassembled WGS sequence"/>
</dbReference>
<evidence type="ECO:0000313" key="2">
    <source>
        <dbReference type="EMBL" id="KOX78561.1"/>
    </source>
</evidence>
<dbReference type="AlphaFoldDB" id="A0A0N0BJ30"/>
<reference evidence="2 3" key="1">
    <citation type="submission" date="2015-07" db="EMBL/GenBank/DDBJ databases">
        <title>The genome of Melipona quadrifasciata.</title>
        <authorList>
            <person name="Pan H."/>
            <person name="Kapheim K."/>
        </authorList>
    </citation>
    <scope>NUCLEOTIDE SEQUENCE [LARGE SCALE GENOMIC DNA]</scope>
    <source>
        <strain evidence="2">0111107301</strain>
        <tissue evidence="2">Whole body</tissue>
    </source>
</reference>